<keyword evidence="1" id="KW-1133">Transmembrane helix</keyword>
<protein>
    <submittedName>
        <fullName evidence="2">Uncharacterized protein</fullName>
    </submittedName>
</protein>
<evidence type="ECO:0000256" key="1">
    <source>
        <dbReference type="SAM" id="Phobius"/>
    </source>
</evidence>
<sequence>MSTELPNSFGIPGLTETAYYSQKYGFIGYQTSLVLYGVSTVLFVQCVNYHIKSFRETSPSAGWVGAFRLAPIARKLHLGYVVALFVCGTIHAAANSWINIVAWNDVPLYPGGALAWAAASYGTPCSCSARLTVVGLYIPRTLADGFSCSPQAYFILGLLRSDLLYTFITCGDMRVPTTAA</sequence>
<dbReference type="EMBL" id="QPFP01000308">
    <property type="protein sequence ID" value="TEB17273.1"/>
    <property type="molecule type" value="Genomic_DNA"/>
</dbReference>
<feature type="transmembrane region" description="Helical" evidence="1">
    <location>
        <begin position="33"/>
        <end position="51"/>
    </location>
</feature>
<gene>
    <name evidence="2" type="ORF">FA13DRAFT_1720656</name>
</gene>
<evidence type="ECO:0000313" key="2">
    <source>
        <dbReference type="EMBL" id="TEB17273.1"/>
    </source>
</evidence>
<accession>A0A4Y7S7Y8</accession>
<keyword evidence="1" id="KW-0472">Membrane</keyword>
<name>A0A4Y7S7Y8_COPMI</name>
<organism evidence="2 3">
    <name type="scientific">Coprinellus micaceus</name>
    <name type="common">Glistening ink-cap mushroom</name>
    <name type="synonym">Coprinus micaceus</name>
    <dbReference type="NCBI Taxonomy" id="71717"/>
    <lineage>
        <taxon>Eukaryota</taxon>
        <taxon>Fungi</taxon>
        <taxon>Dikarya</taxon>
        <taxon>Basidiomycota</taxon>
        <taxon>Agaricomycotina</taxon>
        <taxon>Agaricomycetes</taxon>
        <taxon>Agaricomycetidae</taxon>
        <taxon>Agaricales</taxon>
        <taxon>Agaricineae</taxon>
        <taxon>Psathyrellaceae</taxon>
        <taxon>Coprinellus</taxon>
    </lineage>
</organism>
<reference evidence="2 3" key="1">
    <citation type="journal article" date="2019" name="Nat. Ecol. Evol.">
        <title>Megaphylogeny resolves global patterns of mushroom evolution.</title>
        <authorList>
            <person name="Varga T."/>
            <person name="Krizsan K."/>
            <person name="Foldi C."/>
            <person name="Dima B."/>
            <person name="Sanchez-Garcia M."/>
            <person name="Sanchez-Ramirez S."/>
            <person name="Szollosi G.J."/>
            <person name="Szarkandi J.G."/>
            <person name="Papp V."/>
            <person name="Albert L."/>
            <person name="Andreopoulos W."/>
            <person name="Angelini C."/>
            <person name="Antonin V."/>
            <person name="Barry K.W."/>
            <person name="Bougher N.L."/>
            <person name="Buchanan P."/>
            <person name="Buyck B."/>
            <person name="Bense V."/>
            <person name="Catcheside P."/>
            <person name="Chovatia M."/>
            <person name="Cooper J."/>
            <person name="Damon W."/>
            <person name="Desjardin D."/>
            <person name="Finy P."/>
            <person name="Geml J."/>
            <person name="Haridas S."/>
            <person name="Hughes K."/>
            <person name="Justo A."/>
            <person name="Karasinski D."/>
            <person name="Kautmanova I."/>
            <person name="Kiss B."/>
            <person name="Kocsube S."/>
            <person name="Kotiranta H."/>
            <person name="LaButti K.M."/>
            <person name="Lechner B.E."/>
            <person name="Liimatainen K."/>
            <person name="Lipzen A."/>
            <person name="Lukacs Z."/>
            <person name="Mihaltcheva S."/>
            <person name="Morgado L.N."/>
            <person name="Niskanen T."/>
            <person name="Noordeloos M.E."/>
            <person name="Ohm R.A."/>
            <person name="Ortiz-Santana B."/>
            <person name="Ovrebo C."/>
            <person name="Racz N."/>
            <person name="Riley R."/>
            <person name="Savchenko A."/>
            <person name="Shiryaev A."/>
            <person name="Soop K."/>
            <person name="Spirin V."/>
            <person name="Szebenyi C."/>
            <person name="Tomsovsky M."/>
            <person name="Tulloss R.E."/>
            <person name="Uehling J."/>
            <person name="Grigoriev I.V."/>
            <person name="Vagvolgyi C."/>
            <person name="Papp T."/>
            <person name="Martin F.M."/>
            <person name="Miettinen O."/>
            <person name="Hibbett D.S."/>
            <person name="Nagy L.G."/>
        </authorList>
    </citation>
    <scope>NUCLEOTIDE SEQUENCE [LARGE SCALE GENOMIC DNA]</scope>
    <source>
        <strain evidence="2 3">FP101781</strain>
    </source>
</reference>
<proteinExistence type="predicted"/>
<dbReference type="AlphaFoldDB" id="A0A4Y7S7Y8"/>
<comment type="caution">
    <text evidence="2">The sequence shown here is derived from an EMBL/GenBank/DDBJ whole genome shotgun (WGS) entry which is preliminary data.</text>
</comment>
<dbReference type="Proteomes" id="UP000298030">
    <property type="component" value="Unassembled WGS sequence"/>
</dbReference>
<feature type="transmembrane region" description="Helical" evidence="1">
    <location>
        <begin position="78"/>
        <end position="98"/>
    </location>
</feature>
<keyword evidence="1" id="KW-0812">Transmembrane</keyword>
<keyword evidence="3" id="KW-1185">Reference proteome</keyword>
<evidence type="ECO:0000313" key="3">
    <source>
        <dbReference type="Proteomes" id="UP000298030"/>
    </source>
</evidence>